<protein>
    <recommendedName>
        <fullName evidence="3">Lipoprotein</fullName>
    </recommendedName>
</protein>
<reference evidence="1 2" key="1">
    <citation type="submission" date="2023-07" db="EMBL/GenBank/DDBJ databases">
        <title>Sorghum-associated microbial communities from plants grown in Nebraska, USA.</title>
        <authorList>
            <person name="Schachtman D."/>
        </authorList>
    </citation>
    <scope>NUCLEOTIDE SEQUENCE [LARGE SCALE GENOMIC DNA]</scope>
    <source>
        <strain evidence="1 2">3773</strain>
    </source>
</reference>
<accession>A0ABU1TLF8</accession>
<evidence type="ECO:0000313" key="2">
    <source>
        <dbReference type="Proteomes" id="UP001255185"/>
    </source>
</evidence>
<dbReference type="EMBL" id="JAVDVI010000002">
    <property type="protein sequence ID" value="MDR6966811.1"/>
    <property type="molecule type" value="Genomic_DNA"/>
</dbReference>
<dbReference type="RefSeq" id="WP_310024615.1">
    <property type="nucleotide sequence ID" value="NZ_JAVDVI010000002.1"/>
</dbReference>
<evidence type="ECO:0000313" key="1">
    <source>
        <dbReference type="EMBL" id="MDR6966811.1"/>
    </source>
</evidence>
<dbReference type="PROSITE" id="PS51257">
    <property type="entry name" value="PROKAR_LIPOPROTEIN"/>
    <property type="match status" value="1"/>
</dbReference>
<keyword evidence="2" id="KW-1185">Reference proteome</keyword>
<comment type="caution">
    <text evidence="1">The sequence shown here is derived from an EMBL/GenBank/DDBJ whole genome shotgun (WGS) entry which is preliminary data.</text>
</comment>
<dbReference type="Proteomes" id="UP001255185">
    <property type="component" value="Unassembled WGS sequence"/>
</dbReference>
<name>A0ABU1TLF8_9FLAO</name>
<gene>
    <name evidence="1" type="ORF">J2X31_000809</name>
</gene>
<sequence>MKIKVYYILFLLVIGVSCQDDDAKRETARLKNLEKREKVFETINKNWSFSERQMNGETQTWLSNWSEWRNFLTEIKQKPKSSIGAFKKKSKTLSKKVRDLNNNIPIKFANPQVKSRIAILTTQINSLDLYMNLDNVPAEKVVVLIPEINTALASLQLQFEEIVRKDKIPMEQGESDMIRMLDTTRAIPSSPINKTLPRN</sequence>
<organism evidence="1 2">
    <name type="scientific">Flavobacterium arsenatis</name>
    <dbReference type="NCBI Taxonomy" id="1484332"/>
    <lineage>
        <taxon>Bacteria</taxon>
        <taxon>Pseudomonadati</taxon>
        <taxon>Bacteroidota</taxon>
        <taxon>Flavobacteriia</taxon>
        <taxon>Flavobacteriales</taxon>
        <taxon>Flavobacteriaceae</taxon>
        <taxon>Flavobacterium</taxon>
    </lineage>
</organism>
<evidence type="ECO:0008006" key="3">
    <source>
        <dbReference type="Google" id="ProtNLM"/>
    </source>
</evidence>
<proteinExistence type="predicted"/>